<dbReference type="InterPro" id="IPR036249">
    <property type="entry name" value="Thioredoxin-like_sf"/>
</dbReference>
<dbReference type="GO" id="GO:0046872">
    <property type="term" value="F:metal ion binding"/>
    <property type="evidence" value="ECO:0007669"/>
    <property type="project" value="UniProtKB-KW"/>
</dbReference>
<dbReference type="RefSeq" id="WP_184249923.1">
    <property type="nucleotide sequence ID" value="NZ_JACHLR010000028.1"/>
</dbReference>
<sequence>MNRRAMIHRFLSVCALLLAPLTLAACGSGGQPAASEQRPPLEGAAIGGPFTLIDKDSKPVTWDSFKGKYRIVYFGYTFCPDACPLDMQQLMKGFAAFERGSADRAAKVQPIFITIDPERDTPQVVGQWTAAFSPRLIGLTGTPAQVAVAAKAFAAYYSKGKESSGGYLMDHSRIAYLMDPDGKPLAMLPVDKGADAVAAELNTWVK</sequence>
<dbReference type="Pfam" id="PF02630">
    <property type="entry name" value="SCO1-SenC"/>
    <property type="match status" value="1"/>
</dbReference>
<dbReference type="AlphaFoldDB" id="A0A7W7KE18"/>
<evidence type="ECO:0000256" key="1">
    <source>
        <dbReference type="ARBA" id="ARBA00010996"/>
    </source>
</evidence>
<proteinExistence type="inferred from homology"/>
<dbReference type="FunFam" id="3.40.30.10:FF:000013">
    <property type="entry name" value="Blast:Protein SCO1 homolog, mitochondrial"/>
    <property type="match status" value="1"/>
</dbReference>
<feature type="binding site" evidence="3">
    <location>
        <position position="171"/>
    </location>
    <ligand>
        <name>Cu cation</name>
        <dbReference type="ChEBI" id="CHEBI:23378"/>
    </ligand>
</feature>
<reference evidence="7 8" key="1">
    <citation type="submission" date="2020-08" db="EMBL/GenBank/DDBJ databases">
        <title>Functional genomics of gut bacteria from endangered species of beetles.</title>
        <authorList>
            <person name="Carlos-Shanley C."/>
        </authorList>
    </citation>
    <scope>NUCLEOTIDE SEQUENCE [LARGE SCALE GENOMIC DNA]</scope>
    <source>
        <strain evidence="7 8">S00245</strain>
    </source>
</reference>
<protein>
    <submittedName>
        <fullName evidence="7">Protein SCO1/2</fullName>
    </submittedName>
</protein>
<comment type="caution">
    <text evidence="7">The sequence shown here is derived from an EMBL/GenBank/DDBJ whole genome shotgun (WGS) entry which is preliminary data.</text>
</comment>
<organism evidence="7 8">
    <name type="scientific">Novosphingobium chloroacetimidivorans</name>
    <dbReference type="NCBI Taxonomy" id="1428314"/>
    <lineage>
        <taxon>Bacteria</taxon>
        <taxon>Pseudomonadati</taxon>
        <taxon>Pseudomonadota</taxon>
        <taxon>Alphaproteobacteria</taxon>
        <taxon>Sphingomonadales</taxon>
        <taxon>Sphingomonadaceae</taxon>
        <taxon>Novosphingobium</taxon>
    </lineage>
</organism>
<feature type="chain" id="PRO_5031378263" evidence="5">
    <location>
        <begin position="25"/>
        <end position="206"/>
    </location>
</feature>
<keyword evidence="2 3" id="KW-0186">Copper</keyword>
<dbReference type="CDD" id="cd02968">
    <property type="entry name" value="SCO"/>
    <property type="match status" value="1"/>
</dbReference>
<dbReference type="PANTHER" id="PTHR12151">
    <property type="entry name" value="ELECTRON TRANSPORT PROTIN SCO1/SENC FAMILY MEMBER"/>
    <property type="match status" value="1"/>
</dbReference>
<accession>A0A7W7KE18</accession>
<feature type="disulfide bond" description="Redox-active" evidence="4">
    <location>
        <begin position="79"/>
        <end position="83"/>
    </location>
</feature>
<dbReference type="Gene3D" id="3.40.30.10">
    <property type="entry name" value="Glutaredoxin"/>
    <property type="match status" value="1"/>
</dbReference>
<keyword evidence="8" id="KW-1185">Reference proteome</keyword>
<name>A0A7W7KE18_9SPHN</name>
<gene>
    <name evidence="7" type="ORF">HNO88_004030</name>
</gene>
<dbReference type="PROSITE" id="PS51257">
    <property type="entry name" value="PROKAR_LIPOPROTEIN"/>
    <property type="match status" value="1"/>
</dbReference>
<evidence type="ECO:0000313" key="8">
    <source>
        <dbReference type="Proteomes" id="UP000555448"/>
    </source>
</evidence>
<keyword evidence="5" id="KW-0732">Signal</keyword>
<feature type="signal peptide" evidence="5">
    <location>
        <begin position="1"/>
        <end position="24"/>
    </location>
</feature>
<dbReference type="SUPFAM" id="SSF52833">
    <property type="entry name" value="Thioredoxin-like"/>
    <property type="match status" value="1"/>
</dbReference>
<dbReference type="Proteomes" id="UP000555448">
    <property type="component" value="Unassembled WGS sequence"/>
</dbReference>
<evidence type="ECO:0000259" key="6">
    <source>
        <dbReference type="PROSITE" id="PS51352"/>
    </source>
</evidence>
<dbReference type="PANTHER" id="PTHR12151:SF25">
    <property type="entry name" value="LINALOOL DEHYDRATASE_ISOMERASE DOMAIN-CONTAINING PROTEIN"/>
    <property type="match status" value="1"/>
</dbReference>
<feature type="binding site" evidence="3">
    <location>
        <position position="79"/>
    </location>
    <ligand>
        <name>Cu cation</name>
        <dbReference type="ChEBI" id="CHEBI:23378"/>
    </ligand>
</feature>
<evidence type="ECO:0000256" key="4">
    <source>
        <dbReference type="PIRSR" id="PIRSR603782-2"/>
    </source>
</evidence>
<evidence type="ECO:0000256" key="5">
    <source>
        <dbReference type="SAM" id="SignalP"/>
    </source>
</evidence>
<feature type="domain" description="Thioredoxin" evidence="6">
    <location>
        <begin position="27"/>
        <end position="206"/>
    </location>
</feature>
<evidence type="ECO:0000313" key="7">
    <source>
        <dbReference type="EMBL" id="MBB4860686.1"/>
    </source>
</evidence>
<evidence type="ECO:0000256" key="3">
    <source>
        <dbReference type="PIRSR" id="PIRSR603782-1"/>
    </source>
</evidence>
<comment type="similarity">
    <text evidence="1">Belongs to the SCO1/2 family.</text>
</comment>
<keyword evidence="3" id="KW-0479">Metal-binding</keyword>
<dbReference type="EMBL" id="JACHLR010000028">
    <property type="protein sequence ID" value="MBB4860686.1"/>
    <property type="molecule type" value="Genomic_DNA"/>
</dbReference>
<dbReference type="InterPro" id="IPR003782">
    <property type="entry name" value="SCO1/SenC"/>
</dbReference>
<evidence type="ECO:0000256" key="2">
    <source>
        <dbReference type="ARBA" id="ARBA00023008"/>
    </source>
</evidence>
<keyword evidence="4" id="KW-1015">Disulfide bond</keyword>
<dbReference type="PROSITE" id="PS51352">
    <property type="entry name" value="THIOREDOXIN_2"/>
    <property type="match status" value="1"/>
</dbReference>
<feature type="binding site" evidence="3">
    <location>
        <position position="83"/>
    </location>
    <ligand>
        <name>Cu cation</name>
        <dbReference type="ChEBI" id="CHEBI:23378"/>
    </ligand>
</feature>
<dbReference type="InterPro" id="IPR013766">
    <property type="entry name" value="Thioredoxin_domain"/>
</dbReference>